<dbReference type="InterPro" id="IPR002328">
    <property type="entry name" value="ADH_Zn_CS"/>
</dbReference>
<dbReference type="PROSITE" id="PS00059">
    <property type="entry name" value="ADH_ZINC"/>
    <property type="match status" value="1"/>
</dbReference>
<organism evidence="6">
    <name type="scientific">Candidatus Caldatribacterium californiense</name>
    <dbReference type="NCBI Taxonomy" id="1454726"/>
    <lineage>
        <taxon>Bacteria</taxon>
        <taxon>Pseudomonadati</taxon>
        <taxon>Atribacterota</taxon>
        <taxon>Atribacteria</taxon>
        <taxon>Atribacterales</taxon>
        <taxon>Candidatus Caldatribacteriaceae</taxon>
        <taxon>Candidatus Caldatribacterium</taxon>
    </lineage>
</organism>
<keyword evidence="1 4" id="KW-0479">Metal-binding</keyword>
<dbReference type="GO" id="GO:0016616">
    <property type="term" value="F:oxidoreductase activity, acting on the CH-OH group of donors, NAD or NADP as acceptor"/>
    <property type="evidence" value="ECO:0007669"/>
    <property type="project" value="UniProtKB-ARBA"/>
</dbReference>
<evidence type="ECO:0000256" key="1">
    <source>
        <dbReference type="ARBA" id="ARBA00022723"/>
    </source>
</evidence>
<reference evidence="6" key="1">
    <citation type="journal article" date="2020" name="mSystems">
        <title>Genome- and Community-Level Interaction Insights into Carbon Utilization and Element Cycling Functions of Hydrothermarchaeota in Hydrothermal Sediment.</title>
        <authorList>
            <person name="Zhou Z."/>
            <person name="Liu Y."/>
            <person name="Xu W."/>
            <person name="Pan J."/>
            <person name="Luo Z.H."/>
            <person name="Li M."/>
        </authorList>
    </citation>
    <scope>NUCLEOTIDE SEQUENCE [LARGE SCALE GENOMIC DNA]</scope>
    <source>
        <strain evidence="6">SpSt-747</strain>
    </source>
</reference>
<dbReference type="SUPFAM" id="SSF51735">
    <property type="entry name" value="NAD(P)-binding Rossmann-fold domains"/>
    <property type="match status" value="1"/>
</dbReference>
<comment type="caution">
    <text evidence="6">The sequence shown here is derived from an EMBL/GenBank/DDBJ whole genome shotgun (WGS) entry which is preliminary data.</text>
</comment>
<dbReference type="Pfam" id="PF08240">
    <property type="entry name" value="ADH_N"/>
    <property type="match status" value="1"/>
</dbReference>
<dbReference type="AlphaFoldDB" id="A0A7V3YH53"/>
<dbReference type="InterPro" id="IPR020843">
    <property type="entry name" value="ER"/>
</dbReference>
<evidence type="ECO:0000313" key="6">
    <source>
        <dbReference type="EMBL" id="HGI30979.1"/>
    </source>
</evidence>
<evidence type="ECO:0000256" key="2">
    <source>
        <dbReference type="ARBA" id="ARBA00022833"/>
    </source>
</evidence>
<gene>
    <name evidence="6" type="ORF">ENV30_06710</name>
</gene>
<dbReference type="InterPro" id="IPR036291">
    <property type="entry name" value="NAD(P)-bd_dom_sf"/>
</dbReference>
<dbReference type="SUPFAM" id="SSF50129">
    <property type="entry name" value="GroES-like"/>
    <property type="match status" value="1"/>
</dbReference>
<dbReference type="EMBL" id="DTFV01000097">
    <property type="protein sequence ID" value="HGI30979.1"/>
    <property type="molecule type" value="Genomic_DNA"/>
</dbReference>
<dbReference type="Gene3D" id="3.90.180.10">
    <property type="entry name" value="Medium-chain alcohol dehydrogenases, catalytic domain"/>
    <property type="match status" value="1"/>
</dbReference>
<comment type="cofactor">
    <cofactor evidence="4">
        <name>Zn(2+)</name>
        <dbReference type="ChEBI" id="CHEBI:29105"/>
    </cofactor>
</comment>
<proteinExistence type="inferred from homology"/>
<dbReference type="InterPro" id="IPR013154">
    <property type="entry name" value="ADH-like_N"/>
</dbReference>
<evidence type="ECO:0000256" key="4">
    <source>
        <dbReference type="RuleBase" id="RU361277"/>
    </source>
</evidence>
<dbReference type="SMART" id="SM00829">
    <property type="entry name" value="PKS_ER"/>
    <property type="match status" value="1"/>
</dbReference>
<dbReference type="InterPro" id="IPR013149">
    <property type="entry name" value="ADH-like_C"/>
</dbReference>
<sequence length="366" mass="40640">MAIERVPDLPRKMKAVVNHAPYDFRLEEIPVPEVGPEEVLIRVGGCGICAGDVKTFHGNPRVWGGNGHPPYVVTPVVPGHEFFGQVVALGEGAKEKHGVSLGDWVAVEQIIPCGVCRFCQEGSYWMCERHYIFGFKRHEAEGGFAEYMRLPRNSRIHRLPEEFPLRVAPYIEPLGCAVHAVDRADITFRDAVVIAGMGAIGLGMLQVARLRNPRLLIAVDVIEKRLDLAKKLGADLVLNPKVVDVVEEVKRLTDGYGCDVYIHASGNPQGVIQGLNMLRRLGRYVEFSVFNAPTTVDWSIIGDVKELDIRGAHLSPWTYPVAIRFLHEGLVKADEIITHELPLEEFKKGLELAEKGDEAIRVVLKP</sequence>
<dbReference type="PANTHER" id="PTHR43401">
    <property type="entry name" value="L-THREONINE 3-DEHYDROGENASE"/>
    <property type="match status" value="1"/>
</dbReference>
<name>A0A7V3YH53_9BACT</name>
<dbReference type="InterPro" id="IPR011032">
    <property type="entry name" value="GroES-like_sf"/>
</dbReference>
<keyword evidence="3" id="KW-0560">Oxidoreductase</keyword>
<dbReference type="Gene3D" id="3.40.50.720">
    <property type="entry name" value="NAD(P)-binding Rossmann-like Domain"/>
    <property type="match status" value="1"/>
</dbReference>
<comment type="similarity">
    <text evidence="4">Belongs to the zinc-containing alcohol dehydrogenase family.</text>
</comment>
<evidence type="ECO:0000259" key="5">
    <source>
        <dbReference type="SMART" id="SM00829"/>
    </source>
</evidence>
<feature type="domain" description="Enoyl reductase (ER)" evidence="5">
    <location>
        <begin position="19"/>
        <end position="364"/>
    </location>
</feature>
<dbReference type="Pfam" id="PF00107">
    <property type="entry name" value="ADH_zinc_N"/>
    <property type="match status" value="1"/>
</dbReference>
<dbReference type="InterPro" id="IPR050129">
    <property type="entry name" value="Zn_alcohol_dh"/>
</dbReference>
<accession>A0A7V3YH53</accession>
<evidence type="ECO:0000256" key="3">
    <source>
        <dbReference type="ARBA" id="ARBA00023002"/>
    </source>
</evidence>
<keyword evidence="2 4" id="KW-0862">Zinc</keyword>
<dbReference type="PANTHER" id="PTHR43401:SF2">
    <property type="entry name" value="L-THREONINE 3-DEHYDROGENASE"/>
    <property type="match status" value="1"/>
</dbReference>
<protein>
    <submittedName>
        <fullName evidence="6">Erythritol/L-threitol dehydrogenase</fullName>
    </submittedName>
</protein>
<dbReference type="GO" id="GO:0008270">
    <property type="term" value="F:zinc ion binding"/>
    <property type="evidence" value="ECO:0007669"/>
    <property type="project" value="InterPro"/>
</dbReference>